<dbReference type="FunFam" id="1.10.3730.20:FF:000001">
    <property type="entry name" value="Quaternary ammonium compound resistance transporter SugE"/>
    <property type="match status" value="1"/>
</dbReference>
<dbReference type="GO" id="GO:1990961">
    <property type="term" value="P:xenobiotic detoxification by transmembrane export across the plasma membrane"/>
    <property type="evidence" value="ECO:0007669"/>
    <property type="project" value="UniProtKB-ARBA"/>
</dbReference>
<keyword evidence="5 9" id="KW-1133">Transmembrane helix</keyword>
<dbReference type="GO" id="GO:0005886">
    <property type="term" value="C:plasma membrane"/>
    <property type="evidence" value="ECO:0007669"/>
    <property type="project" value="UniProtKB-SubCell"/>
</dbReference>
<dbReference type="SUPFAM" id="SSF103481">
    <property type="entry name" value="Multidrug resistance efflux transporter EmrE"/>
    <property type="match status" value="1"/>
</dbReference>
<evidence type="ECO:0000313" key="11">
    <source>
        <dbReference type="Proteomes" id="UP001184861"/>
    </source>
</evidence>
<dbReference type="GO" id="GO:0031460">
    <property type="term" value="P:glycine betaine transport"/>
    <property type="evidence" value="ECO:0007669"/>
    <property type="project" value="TreeGrafter"/>
</dbReference>
<dbReference type="GO" id="GO:0015220">
    <property type="term" value="F:choline transmembrane transporter activity"/>
    <property type="evidence" value="ECO:0007669"/>
    <property type="project" value="TreeGrafter"/>
</dbReference>
<dbReference type="Pfam" id="PF00893">
    <property type="entry name" value="Multi_Drug_Res"/>
    <property type="match status" value="1"/>
</dbReference>
<dbReference type="PANTHER" id="PTHR30561:SF1">
    <property type="entry name" value="MULTIDRUG TRANSPORTER EMRE"/>
    <property type="match status" value="1"/>
</dbReference>
<gene>
    <name evidence="10" type="ORF">J2787_004001</name>
</gene>
<name>A0AAE3YBJ0_9FLAO</name>
<sequence>MMGRSYIFLALAIVFEIIATTFLKKSEEFSKLWPSVVTVIGYASAFYCLSLTLREIPVGITYAIWSGVGIVFITMIGVIAFKQVPDLPAIIGIVLIVLGVIIINVFSKMGTH</sequence>
<dbReference type="GO" id="GO:0015297">
    <property type="term" value="F:antiporter activity"/>
    <property type="evidence" value="ECO:0007669"/>
    <property type="project" value="TreeGrafter"/>
</dbReference>
<dbReference type="InterPro" id="IPR037185">
    <property type="entry name" value="EmrE-like"/>
</dbReference>
<protein>
    <submittedName>
        <fullName evidence="10">Small multidrug resistance pump</fullName>
    </submittedName>
</protein>
<comment type="similarity">
    <text evidence="7 8">Belongs to the drug/metabolite transporter (DMT) superfamily. Small multidrug resistance (SMR) (TC 2.A.7.1) family.</text>
</comment>
<keyword evidence="3" id="KW-1003">Cell membrane</keyword>
<feature type="transmembrane region" description="Helical" evidence="9">
    <location>
        <begin position="87"/>
        <end position="106"/>
    </location>
</feature>
<dbReference type="PANTHER" id="PTHR30561">
    <property type="entry name" value="SMR FAMILY PROTON-DEPENDENT DRUG EFFLUX TRANSPORTER SUGE"/>
    <property type="match status" value="1"/>
</dbReference>
<dbReference type="InterPro" id="IPR045324">
    <property type="entry name" value="Small_multidrug_res"/>
</dbReference>
<accession>A0AAE3YBJ0</accession>
<comment type="subcellular location">
    <subcellularLocation>
        <location evidence="1 8">Cell membrane</location>
        <topology evidence="1 8">Multi-pass membrane protein</topology>
    </subcellularLocation>
</comment>
<evidence type="ECO:0000313" key="10">
    <source>
        <dbReference type="EMBL" id="MDR6528564.1"/>
    </source>
</evidence>
<feature type="transmembrane region" description="Helical" evidence="9">
    <location>
        <begin position="35"/>
        <end position="53"/>
    </location>
</feature>
<evidence type="ECO:0000256" key="6">
    <source>
        <dbReference type="ARBA" id="ARBA00023136"/>
    </source>
</evidence>
<keyword evidence="2" id="KW-0813">Transport</keyword>
<comment type="caution">
    <text evidence="10">The sequence shown here is derived from an EMBL/GenBank/DDBJ whole genome shotgun (WGS) entry which is preliminary data.</text>
</comment>
<evidence type="ECO:0000256" key="2">
    <source>
        <dbReference type="ARBA" id="ARBA00022448"/>
    </source>
</evidence>
<evidence type="ECO:0000256" key="8">
    <source>
        <dbReference type="RuleBase" id="RU003942"/>
    </source>
</evidence>
<feature type="transmembrane region" description="Helical" evidence="9">
    <location>
        <begin position="60"/>
        <end position="81"/>
    </location>
</feature>
<keyword evidence="6 9" id="KW-0472">Membrane</keyword>
<evidence type="ECO:0000256" key="4">
    <source>
        <dbReference type="ARBA" id="ARBA00022692"/>
    </source>
</evidence>
<proteinExistence type="inferred from homology"/>
<evidence type="ECO:0000256" key="7">
    <source>
        <dbReference type="ARBA" id="ARBA00038032"/>
    </source>
</evidence>
<reference evidence="10" key="1">
    <citation type="submission" date="2023-07" db="EMBL/GenBank/DDBJ databases">
        <title>Sorghum-associated microbial communities from plants grown in Nebraska, USA.</title>
        <authorList>
            <person name="Schachtman D."/>
        </authorList>
    </citation>
    <scope>NUCLEOTIDE SEQUENCE</scope>
    <source>
        <strain evidence="10">DS2360</strain>
    </source>
</reference>
<evidence type="ECO:0000256" key="5">
    <source>
        <dbReference type="ARBA" id="ARBA00022989"/>
    </source>
</evidence>
<evidence type="ECO:0000256" key="3">
    <source>
        <dbReference type="ARBA" id="ARBA00022475"/>
    </source>
</evidence>
<evidence type="ECO:0000256" key="9">
    <source>
        <dbReference type="SAM" id="Phobius"/>
    </source>
</evidence>
<dbReference type="EMBL" id="JAVDQY010000005">
    <property type="protein sequence ID" value="MDR6528564.1"/>
    <property type="molecule type" value="Genomic_DNA"/>
</dbReference>
<organism evidence="10 11">
    <name type="scientific">Chryseobacterium rhizosphaerae</name>
    <dbReference type="NCBI Taxonomy" id="395937"/>
    <lineage>
        <taxon>Bacteria</taxon>
        <taxon>Pseudomonadati</taxon>
        <taxon>Bacteroidota</taxon>
        <taxon>Flavobacteriia</taxon>
        <taxon>Flavobacteriales</taxon>
        <taxon>Weeksellaceae</taxon>
        <taxon>Chryseobacterium group</taxon>
        <taxon>Chryseobacterium</taxon>
    </lineage>
</organism>
<dbReference type="InterPro" id="IPR000390">
    <property type="entry name" value="Small_drug/metabolite_transptr"/>
</dbReference>
<evidence type="ECO:0000256" key="1">
    <source>
        <dbReference type="ARBA" id="ARBA00004651"/>
    </source>
</evidence>
<dbReference type="Proteomes" id="UP001184861">
    <property type="component" value="Unassembled WGS sequence"/>
</dbReference>
<dbReference type="AlphaFoldDB" id="A0AAE3YBJ0"/>
<dbReference type="GO" id="GO:0015199">
    <property type="term" value="F:amino-acid betaine transmembrane transporter activity"/>
    <property type="evidence" value="ECO:0007669"/>
    <property type="project" value="TreeGrafter"/>
</dbReference>
<keyword evidence="4 8" id="KW-0812">Transmembrane</keyword>
<dbReference type="Gene3D" id="1.10.3730.20">
    <property type="match status" value="1"/>
</dbReference>